<protein>
    <recommendedName>
        <fullName evidence="2 7">Thioredoxin</fullName>
    </recommendedName>
</protein>
<dbReference type="CDD" id="cd02947">
    <property type="entry name" value="TRX_family"/>
    <property type="match status" value="1"/>
</dbReference>
<evidence type="ECO:0000256" key="7">
    <source>
        <dbReference type="NCBIfam" id="TIGR01068"/>
    </source>
</evidence>
<dbReference type="AlphaFoldDB" id="A0A1H9QHS3"/>
<dbReference type="EMBL" id="FOHA01000002">
    <property type="protein sequence ID" value="SER59980.1"/>
    <property type="molecule type" value="Genomic_DNA"/>
</dbReference>
<evidence type="ECO:0000256" key="1">
    <source>
        <dbReference type="ARBA" id="ARBA00008987"/>
    </source>
</evidence>
<keyword evidence="4" id="KW-0249">Electron transport</keyword>
<evidence type="ECO:0000256" key="10">
    <source>
        <dbReference type="PIRSR" id="PIRSR000077-4"/>
    </source>
</evidence>
<dbReference type="PROSITE" id="PS51352">
    <property type="entry name" value="THIOREDOXIN_2"/>
    <property type="match status" value="1"/>
</dbReference>
<dbReference type="InterPro" id="IPR013766">
    <property type="entry name" value="Thioredoxin_domain"/>
</dbReference>
<evidence type="ECO:0000256" key="9">
    <source>
        <dbReference type="PIRSR" id="PIRSR000077-1"/>
    </source>
</evidence>
<evidence type="ECO:0000313" key="12">
    <source>
        <dbReference type="EMBL" id="SER59980.1"/>
    </source>
</evidence>
<dbReference type="PANTHER" id="PTHR45663:SF11">
    <property type="entry name" value="GEO12009P1"/>
    <property type="match status" value="1"/>
</dbReference>
<sequence length="106" mass="11972">MIKVTDQNFKASVNEGLVLVDFWAEWCAPCQMLGAVLQELDTEKTTAIQLAKLNIEENPQMTHYFNVMSIPTMILFKDGKPVEKIAGYHPKEVLSEYLKNKAAQLA</sequence>
<keyword evidence="5 10" id="KW-1015">Disulfide bond</keyword>
<organism evidence="12 13">
    <name type="scientific">Isobaculum melis</name>
    <dbReference type="NCBI Taxonomy" id="142588"/>
    <lineage>
        <taxon>Bacteria</taxon>
        <taxon>Bacillati</taxon>
        <taxon>Bacillota</taxon>
        <taxon>Bacilli</taxon>
        <taxon>Lactobacillales</taxon>
        <taxon>Carnobacteriaceae</taxon>
        <taxon>Isobaculum</taxon>
    </lineage>
</organism>
<feature type="site" description="Contributes to redox potential value" evidence="9">
    <location>
        <position position="28"/>
    </location>
</feature>
<dbReference type="GO" id="GO:0005829">
    <property type="term" value="C:cytosol"/>
    <property type="evidence" value="ECO:0007669"/>
    <property type="project" value="TreeGrafter"/>
</dbReference>
<dbReference type="Proteomes" id="UP000198948">
    <property type="component" value="Unassembled WGS sequence"/>
</dbReference>
<dbReference type="NCBIfam" id="TIGR01068">
    <property type="entry name" value="thioredoxin"/>
    <property type="match status" value="1"/>
</dbReference>
<dbReference type="FunFam" id="3.40.30.10:FF:000001">
    <property type="entry name" value="Thioredoxin"/>
    <property type="match status" value="1"/>
</dbReference>
<dbReference type="SUPFAM" id="SSF52833">
    <property type="entry name" value="Thioredoxin-like"/>
    <property type="match status" value="1"/>
</dbReference>
<evidence type="ECO:0000256" key="4">
    <source>
        <dbReference type="ARBA" id="ARBA00022982"/>
    </source>
</evidence>
<feature type="site" description="Deprotonates C-terminal active site Cys" evidence="9">
    <location>
        <position position="21"/>
    </location>
</feature>
<evidence type="ECO:0000313" key="13">
    <source>
        <dbReference type="Proteomes" id="UP000198948"/>
    </source>
</evidence>
<evidence type="ECO:0000256" key="3">
    <source>
        <dbReference type="ARBA" id="ARBA00022448"/>
    </source>
</evidence>
<proteinExistence type="inferred from homology"/>
<dbReference type="PIRSF" id="PIRSF000077">
    <property type="entry name" value="Thioredoxin"/>
    <property type="match status" value="1"/>
</dbReference>
<evidence type="ECO:0000256" key="8">
    <source>
        <dbReference type="PIRNR" id="PIRNR000077"/>
    </source>
</evidence>
<accession>A0A1H9QHS3</accession>
<evidence type="ECO:0000256" key="5">
    <source>
        <dbReference type="ARBA" id="ARBA00023157"/>
    </source>
</evidence>
<dbReference type="GO" id="GO:0015035">
    <property type="term" value="F:protein-disulfide reductase activity"/>
    <property type="evidence" value="ECO:0007669"/>
    <property type="project" value="UniProtKB-UniRule"/>
</dbReference>
<dbReference type="OrthoDB" id="9790390at2"/>
<dbReference type="PANTHER" id="PTHR45663">
    <property type="entry name" value="GEO12009P1"/>
    <property type="match status" value="1"/>
</dbReference>
<feature type="disulfide bond" description="Redox-active" evidence="10">
    <location>
        <begin position="27"/>
        <end position="30"/>
    </location>
</feature>
<dbReference type="PROSITE" id="PS00194">
    <property type="entry name" value="THIOREDOXIN_1"/>
    <property type="match status" value="1"/>
</dbReference>
<evidence type="ECO:0000259" key="11">
    <source>
        <dbReference type="PROSITE" id="PS51352"/>
    </source>
</evidence>
<evidence type="ECO:0000256" key="6">
    <source>
        <dbReference type="ARBA" id="ARBA00023284"/>
    </source>
</evidence>
<dbReference type="STRING" id="142588.SAMN04488559_10285"/>
<dbReference type="GO" id="GO:0045454">
    <property type="term" value="P:cell redox homeostasis"/>
    <property type="evidence" value="ECO:0007669"/>
    <property type="project" value="TreeGrafter"/>
</dbReference>
<keyword evidence="6 10" id="KW-0676">Redox-active center</keyword>
<evidence type="ECO:0000256" key="2">
    <source>
        <dbReference type="ARBA" id="ARBA00020570"/>
    </source>
</evidence>
<dbReference type="InterPro" id="IPR036249">
    <property type="entry name" value="Thioredoxin-like_sf"/>
</dbReference>
<feature type="active site" description="Nucleophile" evidence="9">
    <location>
        <position position="30"/>
    </location>
</feature>
<keyword evidence="13" id="KW-1185">Reference proteome</keyword>
<gene>
    <name evidence="12" type="ORF">SAMN04488559_10285</name>
</gene>
<dbReference type="Gene3D" id="3.40.30.10">
    <property type="entry name" value="Glutaredoxin"/>
    <property type="match status" value="1"/>
</dbReference>
<dbReference type="Pfam" id="PF00085">
    <property type="entry name" value="Thioredoxin"/>
    <property type="match status" value="1"/>
</dbReference>
<feature type="active site" description="Nucleophile" evidence="9">
    <location>
        <position position="27"/>
    </location>
</feature>
<name>A0A1H9QHS3_9LACT</name>
<dbReference type="InterPro" id="IPR017937">
    <property type="entry name" value="Thioredoxin_CS"/>
</dbReference>
<comment type="similarity">
    <text evidence="1 8">Belongs to the thioredoxin family.</text>
</comment>
<dbReference type="PRINTS" id="PR00421">
    <property type="entry name" value="THIOREDOXIN"/>
</dbReference>
<reference evidence="12 13" key="1">
    <citation type="submission" date="2016-10" db="EMBL/GenBank/DDBJ databases">
        <authorList>
            <person name="de Groot N.N."/>
        </authorList>
    </citation>
    <scope>NUCLEOTIDE SEQUENCE [LARGE SCALE GENOMIC DNA]</scope>
    <source>
        <strain evidence="12 13">DSM 13760</strain>
    </source>
</reference>
<dbReference type="InterPro" id="IPR005746">
    <property type="entry name" value="Thioredoxin"/>
</dbReference>
<keyword evidence="3" id="KW-0813">Transport</keyword>
<feature type="domain" description="Thioredoxin" evidence="11">
    <location>
        <begin position="1"/>
        <end position="106"/>
    </location>
</feature>
<dbReference type="RefSeq" id="WP_092649868.1">
    <property type="nucleotide sequence ID" value="NZ_FOHA01000002.1"/>
</dbReference>
<feature type="site" description="Contributes to redox potential value" evidence="9">
    <location>
        <position position="29"/>
    </location>
</feature>